<evidence type="ECO:0000313" key="2">
    <source>
        <dbReference type="Proteomes" id="UP000198597"/>
    </source>
</evidence>
<dbReference type="EMBL" id="FNJM01000001">
    <property type="protein sequence ID" value="SDO76861.1"/>
    <property type="molecule type" value="Genomic_DNA"/>
</dbReference>
<accession>A0A1H0M989</accession>
<gene>
    <name evidence="1" type="ORF">SAMN04488529_101367</name>
</gene>
<protein>
    <submittedName>
        <fullName evidence="1">Uncharacterized protein</fullName>
    </submittedName>
</protein>
<evidence type="ECO:0000313" key="1">
    <source>
        <dbReference type="EMBL" id="SDO76861.1"/>
    </source>
</evidence>
<dbReference type="RefSeq" id="WP_278336632.1">
    <property type="nucleotide sequence ID" value="NZ_FNJM01000001.1"/>
</dbReference>
<proteinExistence type="predicted"/>
<keyword evidence="2" id="KW-1185">Reference proteome</keyword>
<name>A0A1H0M989_9CLOT</name>
<dbReference type="Proteomes" id="UP000198597">
    <property type="component" value="Unassembled WGS sequence"/>
</dbReference>
<reference evidence="1 2" key="1">
    <citation type="submission" date="2016-10" db="EMBL/GenBank/DDBJ databases">
        <authorList>
            <person name="de Groot N.N."/>
        </authorList>
    </citation>
    <scope>NUCLEOTIDE SEQUENCE [LARGE SCALE GENOMIC DNA]</scope>
    <source>
        <strain evidence="1 2">DSM 12272</strain>
    </source>
</reference>
<organism evidence="1 2">
    <name type="scientific">Clostridium gasigenes</name>
    <dbReference type="NCBI Taxonomy" id="94869"/>
    <lineage>
        <taxon>Bacteria</taxon>
        <taxon>Bacillati</taxon>
        <taxon>Bacillota</taxon>
        <taxon>Clostridia</taxon>
        <taxon>Eubacteriales</taxon>
        <taxon>Clostridiaceae</taxon>
        <taxon>Clostridium</taxon>
    </lineage>
</organism>
<sequence length="40" mass="4515">MKGIVNKKQITQEEFESIIGSEQVTGLLLTDNIRHATIKM</sequence>
<dbReference type="STRING" id="94869.SAMN04488529_101367"/>
<dbReference type="AlphaFoldDB" id="A0A1H0M989"/>